<sequence length="434" mass="45462">MKNTFFKRTAIAIALSSSFFAMTANAALVQFDSAPTNQIHGFVPIFPAMGAAITKKDEPTVPYAASANGNAKTKVEVGDTLYVPVNIANEIRTANEEALGNKIYRYADLDGDAENSTEIALSVEWFSVAKGSTTLAGGKSLGKGIQTGEFGVPYTVQMSDAGRQIGFRVTPISALGLPLEGYAIEVPNVALLAGQAYPEITDPSNPGTDTDGDGKPDEPGTVDPSQPPVVIVPVDPENPGGTDPENPNIGGGGIVDSGYPKYQVVIVNSNNEAMSGTGAKVAYVNSQYRAKILKIDQDPTTGEIALTNGEVTYSELDEAATSKLSNNIVWQLSNEDGMVVSTGLSEAAFSTDVEGLTALLADKALDPMYKEGADITGRLTGENTLVFKTQLNNEDALHVGAPNNSEQGLTIKAILVADDELEFPDAPVAPVDAN</sequence>
<proteinExistence type="predicted"/>
<feature type="signal peptide" evidence="2">
    <location>
        <begin position="1"/>
        <end position="26"/>
    </location>
</feature>
<dbReference type="RefSeq" id="WP_093322360.1">
    <property type="nucleotide sequence ID" value="NZ_FOHV01000042.1"/>
</dbReference>
<dbReference type="AlphaFoldDB" id="A0A1I0FI49"/>
<evidence type="ECO:0000256" key="2">
    <source>
        <dbReference type="SAM" id="SignalP"/>
    </source>
</evidence>
<evidence type="ECO:0000256" key="1">
    <source>
        <dbReference type="SAM" id="MobiDB-lite"/>
    </source>
</evidence>
<feature type="chain" id="PRO_5017443640" evidence="2">
    <location>
        <begin position="27"/>
        <end position="434"/>
    </location>
</feature>
<evidence type="ECO:0000313" key="4">
    <source>
        <dbReference type="Proteomes" id="UP000242642"/>
    </source>
</evidence>
<dbReference type="STRING" id="1123402.SAMN02583745_02777"/>
<feature type="region of interest" description="Disordered" evidence="1">
    <location>
        <begin position="198"/>
        <end position="249"/>
    </location>
</feature>
<evidence type="ECO:0000313" key="3">
    <source>
        <dbReference type="EMBL" id="SET57900.1"/>
    </source>
</evidence>
<protein>
    <submittedName>
        <fullName evidence="3">Uncharacterized protein</fullName>
    </submittedName>
</protein>
<reference evidence="4" key="1">
    <citation type="submission" date="2016-10" db="EMBL/GenBank/DDBJ databases">
        <authorList>
            <person name="Varghese N."/>
            <person name="Submissions S."/>
        </authorList>
    </citation>
    <scope>NUCLEOTIDE SEQUENCE [LARGE SCALE GENOMIC DNA]</scope>
    <source>
        <strain evidence="4">DSM 18579</strain>
    </source>
</reference>
<organism evidence="3 4">
    <name type="scientific">Thorsellia anophelis DSM 18579</name>
    <dbReference type="NCBI Taxonomy" id="1123402"/>
    <lineage>
        <taxon>Bacteria</taxon>
        <taxon>Pseudomonadati</taxon>
        <taxon>Pseudomonadota</taxon>
        <taxon>Gammaproteobacteria</taxon>
        <taxon>Enterobacterales</taxon>
        <taxon>Thorselliaceae</taxon>
        <taxon>Thorsellia</taxon>
    </lineage>
</organism>
<dbReference type="Proteomes" id="UP000242642">
    <property type="component" value="Unassembled WGS sequence"/>
</dbReference>
<name>A0A1I0FI49_9GAMM</name>
<gene>
    <name evidence="3" type="ORF">SAMN02583745_02777</name>
</gene>
<keyword evidence="4" id="KW-1185">Reference proteome</keyword>
<dbReference type="EMBL" id="FOHV01000042">
    <property type="protein sequence ID" value="SET57900.1"/>
    <property type="molecule type" value="Genomic_DNA"/>
</dbReference>
<accession>A0A1I0FI49</accession>
<keyword evidence="2" id="KW-0732">Signal</keyword>